<name>A0A7S6WR62_9SPIR</name>
<reference evidence="1 2" key="1">
    <citation type="submission" date="2020-09" db="EMBL/GenBank/DDBJ databases">
        <title>Characterization of Treponema spp. from bovine digital dermatitis in Korea.</title>
        <authorList>
            <person name="Espiritu H.M."/>
            <person name="Cho Y.I."/>
            <person name="Mamuad L."/>
        </authorList>
    </citation>
    <scope>NUCLEOTIDE SEQUENCE [LARGE SCALE GENOMIC DNA]</scope>
    <source>
        <strain evidence="1 2">KS1</strain>
    </source>
</reference>
<evidence type="ECO:0000313" key="1">
    <source>
        <dbReference type="EMBL" id="QOW61859.1"/>
    </source>
</evidence>
<dbReference type="Proteomes" id="UP000593915">
    <property type="component" value="Chromosome"/>
</dbReference>
<organism evidence="1 2">
    <name type="scientific">Treponema pedis</name>
    <dbReference type="NCBI Taxonomy" id="409322"/>
    <lineage>
        <taxon>Bacteria</taxon>
        <taxon>Pseudomonadati</taxon>
        <taxon>Spirochaetota</taxon>
        <taxon>Spirochaetia</taxon>
        <taxon>Spirochaetales</taxon>
        <taxon>Treponemataceae</taxon>
        <taxon>Treponema</taxon>
    </lineage>
</organism>
<dbReference type="EMBL" id="CP061839">
    <property type="protein sequence ID" value="QOW61859.1"/>
    <property type="molecule type" value="Genomic_DNA"/>
</dbReference>
<accession>A0A7S6WR62</accession>
<dbReference type="AlphaFoldDB" id="A0A7S6WR62"/>
<sequence length="100" mass="11513">MEKDIFGHLLDIENSAATLVFDAQVEADKRLSAAGADAEKEYKTEYEALIAELEENFLKEKTAVDDGIKNEYEKFGEYLFALKKDYKKFEDYLNSYFFGA</sequence>
<dbReference type="RefSeq" id="WP_024467048.1">
    <property type="nucleotide sequence ID" value="NZ_CP045670.1"/>
</dbReference>
<protein>
    <submittedName>
        <fullName evidence="1">Uncharacterized protein</fullName>
    </submittedName>
</protein>
<gene>
    <name evidence="1" type="ORF">IFE08_05715</name>
</gene>
<evidence type="ECO:0000313" key="2">
    <source>
        <dbReference type="Proteomes" id="UP000593915"/>
    </source>
</evidence>
<proteinExistence type="predicted"/>